<dbReference type="InterPro" id="IPR030678">
    <property type="entry name" value="Peptide/Ni-bd"/>
</dbReference>
<dbReference type="Proteomes" id="UP000191154">
    <property type="component" value="Unassembled WGS sequence"/>
</dbReference>
<comment type="caution">
    <text evidence="3">The sequence shown here is derived from an EMBL/GenBank/DDBJ whole genome shotgun (WGS) entry which is preliminary data.</text>
</comment>
<gene>
    <name evidence="3" type="primary">appA</name>
    <name evidence="3" type="ORF">CLOSAC_29870</name>
</gene>
<organism evidence="3 4">
    <name type="scientific">Clostridium saccharobutylicum</name>
    <dbReference type="NCBI Taxonomy" id="169679"/>
    <lineage>
        <taxon>Bacteria</taxon>
        <taxon>Bacillati</taxon>
        <taxon>Bacillota</taxon>
        <taxon>Clostridia</taxon>
        <taxon>Eubacteriales</taxon>
        <taxon>Clostridiaceae</taxon>
        <taxon>Clostridium</taxon>
    </lineage>
</organism>
<dbReference type="InterPro" id="IPR000914">
    <property type="entry name" value="SBP_5_dom"/>
</dbReference>
<protein>
    <submittedName>
        <fullName evidence="3">Oligopeptide-binding protein AppA</fullName>
    </submittedName>
</protein>
<accession>A0A1S8N1I6</accession>
<proteinExistence type="predicted"/>
<dbReference type="PIRSF" id="PIRSF002741">
    <property type="entry name" value="MppA"/>
    <property type="match status" value="1"/>
</dbReference>
<dbReference type="InterPro" id="IPR039424">
    <property type="entry name" value="SBP_5"/>
</dbReference>
<dbReference type="GO" id="GO:0015833">
    <property type="term" value="P:peptide transport"/>
    <property type="evidence" value="ECO:0007669"/>
    <property type="project" value="TreeGrafter"/>
</dbReference>
<dbReference type="STRING" id="169679.CSACC_21110"/>
<keyword evidence="1" id="KW-0732">Signal</keyword>
<evidence type="ECO:0000259" key="2">
    <source>
        <dbReference type="Pfam" id="PF00496"/>
    </source>
</evidence>
<evidence type="ECO:0000313" key="3">
    <source>
        <dbReference type="EMBL" id="OOM10366.1"/>
    </source>
</evidence>
<dbReference type="GO" id="GO:0043190">
    <property type="term" value="C:ATP-binding cassette (ABC) transporter complex"/>
    <property type="evidence" value="ECO:0007669"/>
    <property type="project" value="InterPro"/>
</dbReference>
<dbReference type="SUPFAM" id="SSF53850">
    <property type="entry name" value="Periplasmic binding protein-like II"/>
    <property type="match status" value="1"/>
</dbReference>
<dbReference type="RefSeq" id="WP_077866077.1">
    <property type="nucleotide sequence ID" value="NZ_LZYZ01000006.1"/>
</dbReference>
<dbReference type="PROSITE" id="PS51257">
    <property type="entry name" value="PROKAR_LIPOPROTEIN"/>
    <property type="match status" value="1"/>
</dbReference>
<evidence type="ECO:0000313" key="4">
    <source>
        <dbReference type="Proteomes" id="UP000191154"/>
    </source>
</evidence>
<dbReference type="PANTHER" id="PTHR30290">
    <property type="entry name" value="PERIPLASMIC BINDING COMPONENT OF ABC TRANSPORTER"/>
    <property type="match status" value="1"/>
</dbReference>
<dbReference type="Gene3D" id="3.10.105.10">
    <property type="entry name" value="Dipeptide-binding Protein, Domain 3"/>
    <property type="match status" value="1"/>
</dbReference>
<dbReference type="Gene3D" id="3.40.190.10">
    <property type="entry name" value="Periplasmic binding protein-like II"/>
    <property type="match status" value="1"/>
</dbReference>
<dbReference type="GO" id="GO:1904680">
    <property type="term" value="F:peptide transmembrane transporter activity"/>
    <property type="evidence" value="ECO:0007669"/>
    <property type="project" value="TreeGrafter"/>
</dbReference>
<dbReference type="CDD" id="cd08490">
    <property type="entry name" value="PBP2_NikA_DppA_OppA_like_3"/>
    <property type="match status" value="1"/>
</dbReference>
<name>A0A1S8N1I6_CLOSA</name>
<feature type="domain" description="Solute-binding protein family 5" evidence="2">
    <location>
        <begin position="77"/>
        <end position="435"/>
    </location>
</feature>
<feature type="chain" id="PRO_5039574656" evidence="1">
    <location>
        <begin position="21"/>
        <end position="514"/>
    </location>
</feature>
<dbReference type="EMBL" id="LZYZ01000006">
    <property type="protein sequence ID" value="OOM10366.1"/>
    <property type="molecule type" value="Genomic_DNA"/>
</dbReference>
<dbReference type="Pfam" id="PF00496">
    <property type="entry name" value="SBP_bac_5"/>
    <property type="match status" value="1"/>
</dbReference>
<reference evidence="3 4" key="1">
    <citation type="submission" date="2016-05" db="EMBL/GenBank/DDBJ databases">
        <title>Microbial solvent formation.</title>
        <authorList>
            <person name="Poehlein A."/>
            <person name="Montoya Solano J.D."/>
            <person name="Flitsch S."/>
            <person name="Krabben P."/>
            <person name="Duerre P."/>
            <person name="Daniel R."/>
        </authorList>
    </citation>
    <scope>NUCLEOTIDE SEQUENCE [LARGE SCALE GENOMIC DNA]</scope>
    <source>
        <strain evidence="3 4">L1-8</strain>
    </source>
</reference>
<evidence type="ECO:0000256" key="1">
    <source>
        <dbReference type="SAM" id="SignalP"/>
    </source>
</evidence>
<sequence length="514" mass="56770">MKKKLAIFSLIIMLFTSLVACTNTNSQNNAANNEAKNIVVGLNLYQTNLDPALEWNGWYVSMYGIGETLVKFNKNMEVEPMLSDTWEKVDDLTWKFHIRDGVKFQNSTPLTASAVKSSMERALKANPRTQEMLNVDSIKADGQELTITTKAPHTTLLGNLADPINSIIDTSSGEDTVAKAPVGTGPFKIKSYTDGSEVVVERYDDYWGGKALINQATFKYIKDDNTRSMALQSGEIDVANNVSINNLSLFEDKSKYTISTTTSLRIVMSYFNFNNEFLKDPAVRKAIALGVDRESYANTLLKGTAVPATGPFPGSLPFGDKNLTGYKYDAAEATKILSDAGYKDTDGDGILEKNGKKLSLNIAVFPTRAEIPVIGEAMQAQLKEIGIDANLKSYETVNPILKSGDFDLCLYNVNTATTGDPQSFLELYFRTSGSTNFGKYSNANVDALIDEYKNEYDTEKRYDIATKVQQTLIDDNAGLFLVTPMSNRASKNTVSGMEVYPIDFYMLDNKVDIK</sequence>
<dbReference type="PANTHER" id="PTHR30290:SF81">
    <property type="entry name" value="OLIGOPEPTIDE-BINDING PROTEIN OPPA"/>
    <property type="match status" value="1"/>
</dbReference>
<dbReference type="GO" id="GO:0042597">
    <property type="term" value="C:periplasmic space"/>
    <property type="evidence" value="ECO:0007669"/>
    <property type="project" value="UniProtKB-ARBA"/>
</dbReference>
<feature type="signal peptide" evidence="1">
    <location>
        <begin position="1"/>
        <end position="20"/>
    </location>
</feature>
<dbReference type="AlphaFoldDB" id="A0A1S8N1I6"/>